<feature type="compositionally biased region" description="Polar residues" evidence="1">
    <location>
        <begin position="36"/>
        <end position="53"/>
    </location>
</feature>
<proteinExistence type="predicted"/>
<dbReference type="Proteomes" id="UP000290475">
    <property type="component" value="Unassembled WGS sequence"/>
</dbReference>
<name>A0A4Q1TIU9_9LACO</name>
<sequence length="73" mass="8397">MIGIEQSCERARNSSCMNAENMSTKWTDLQKRFIQSSRRPLQRLNNGLLPSSSGKKKRTTTARLSYKPRQIIP</sequence>
<evidence type="ECO:0000313" key="3">
    <source>
        <dbReference type="Proteomes" id="UP000290475"/>
    </source>
</evidence>
<accession>A0A4Q1TIU9</accession>
<feature type="region of interest" description="Disordered" evidence="1">
    <location>
        <begin position="36"/>
        <end position="73"/>
    </location>
</feature>
<gene>
    <name evidence="2" type="ORF">BVJ53_14180</name>
</gene>
<organism evidence="2 3">
    <name type="scientific">Lacticaseibacillus chiayiensis</name>
    <dbReference type="NCBI Taxonomy" id="2100821"/>
    <lineage>
        <taxon>Bacteria</taxon>
        <taxon>Bacillati</taxon>
        <taxon>Bacillota</taxon>
        <taxon>Bacilli</taxon>
        <taxon>Lactobacillales</taxon>
        <taxon>Lactobacillaceae</taxon>
        <taxon>Lacticaseibacillus</taxon>
    </lineage>
</organism>
<protein>
    <submittedName>
        <fullName evidence="2">Uncharacterized protein</fullName>
    </submittedName>
</protein>
<comment type="caution">
    <text evidence="2">The sequence shown here is derived from an EMBL/GenBank/DDBJ whole genome shotgun (WGS) entry which is preliminary data.</text>
</comment>
<dbReference type="AlphaFoldDB" id="A0A4Q1TIU9"/>
<evidence type="ECO:0000313" key="2">
    <source>
        <dbReference type="EMBL" id="RXT17765.1"/>
    </source>
</evidence>
<dbReference type="EMBL" id="MSSM01000064">
    <property type="protein sequence ID" value="RXT17765.1"/>
    <property type="molecule type" value="Genomic_DNA"/>
</dbReference>
<evidence type="ECO:0000256" key="1">
    <source>
        <dbReference type="SAM" id="MobiDB-lite"/>
    </source>
</evidence>
<reference evidence="2 3" key="1">
    <citation type="submission" date="2017-01" db="EMBL/GenBank/DDBJ databases">
        <title>Lactobacillus chiayiensis sp. nov., a lactic acid bacterium isolated from compost.</title>
        <authorList>
            <person name="Huang C.-H."/>
        </authorList>
    </citation>
    <scope>NUCLEOTIDE SEQUENCE [LARGE SCALE GENOMIC DNA]</scope>
    <source>
        <strain evidence="3">chh01</strain>
    </source>
</reference>